<comment type="caution">
    <text evidence="2">The sequence shown here is derived from an EMBL/GenBank/DDBJ whole genome shotgun (WGS) entry which is preliminary data.</text>
</comment>
<name>A0ABP4PSU2_9ACTN</name>
<evidence type="ECO:0000313" key="3">
    <source>
        <dbReference type="Proteomes" id="UP001500393"/>
    </source>
</evidence>
<reference evidence="3" key="1">
    <citation type="journal article" date="2019" name="Int. J. Syst. Evol. Microbiol.">
        <title>The Global Catalogue of Microorganisms (GCM) 10K type strain sequencing project: providing services to taxonomists for standard genome sequencing and annotation.</title>
        <authorList>
            <consortium name="The Broad Institute Genomics Platform"/>
            <consortium name="The Broad Institute Genome Sequencing Center for Infectious Disease"/>
            <person name="Wu L."/>
            <person name="Ma J."/>
        </authorList>
    </citation>
    <scope>NUCLEOTIDE SEQUENCE [LARGE SCALE GENOMIC DNA]</scope>
    <source>
        <strain evidence="3">JCM 14969</strain>
    </source>
</reference>
<dbReference type="Proteomes" id="UP001500393">
    <property type="component" value="Unassembled WGS sequence"/>
</dbReference>
<sequence length="58" mass="6439">MPGVGHLDRTRTPEKYVDEAIDRIERCTAPPSAASARDLRAGQNHLRASRVLKSEQPN</sequence>
<gene>
    <name evidence="2" type="ORF">GCM10009789_49980</name>
</gene>
<protein>
    <submittedName>
        <fullName evidence="2">Uncharacterized protein</fullName>
    </submittedName>
</protein>
<accession>A0ABP4PSU2</accession>
<dbReference type="EMBL" id="BAAAOS010000035">
    <property type="protein sequence ID" value="GAA1590343.1"/>
    <property type="molecule type" value="Genomic_DNA"/>
</dbReference>
<evidence type="ECO:0000256" key="1">
    <source>
        <dbReference type="SAM" id="MobiDB-lite"/>
    </source>
</evidence>
<keyword evidence="3" id="KW-1185">Reference proteome</keyword>
<feature type="region of interest" description="Disordered" evidence="1">
    <location>
        <begin position="30"/>
        <end position="58"/>
    </location>
</feature>
<proteinExistence type="predicted"/>
<organism evidence="2 3">
    <name type="scientific">Kribbella sancticallisti</name>
    <dbReference type="NCBI Taxonomy" id="460087"/>
    <lineage>
        <taxon>Bacteria</taxon>
        <taxon>Bacillati</taxon>
        <taxon>Actinomycetota</taxon>
        <taxon>Actinomycetes</taxon>
        <taxon>Propionibacteriales</taxon>
        <taxon>Kribbellaceae</taxon>
        <taxon>Kribbella</taxon>
    </lineage>
</organism>
<evidence type="ECO:0000313" key="2">
    <source>
        <dbReference type="EMBL" id="GAA1590343.1"/>
    </source>
</evidence>